<feature type="domain" description="TIR" evidence="3">
    <location>
        <begin position="23"/>
        <end position="150"/>
    </location>
</feature>
<organism evidence="4 5">
    <name type="scientific">Variovorax ginsengisoli</name>
    <dbReference type="NCBI Taxonomy" id="363844"/>
    <lineage>
        <taxon>Bacteria</taxon>
        <taxon>Pseudomonadati</taxon>
        <taxon>Pseudomonadota</taxon>
        <taxon>Betaproteobacteria</taxon>
        <taxon>Burkholderiales</taxon>
        <taxon>Comamonadaceae</taxon>
        <taxon>Variovorax</taxon>
    </lineage>
</organism>
<reference evidence="4" key="1">
    <citation type="submission" date="2023-06" db="EMBL/GenBank/DDBJ databases">
        <authorList>
            <person name="Jiang Y."/>
            <person name="Liu Q."/>
        </authorList>
    </citation>
    <scope>NUCLEOTIDE SEQUENCE</scope>
    <source>
        <strain evidence="4">CGMCC 1.12090</strain>
    </source>
</reference>
<name>A0ABT8RY50_9BURK</name>
<dbReference type="Proteomes" id="UP001169027">
    <property type="component" value="Unassembled WGS sequence"/>
</dbReference>
<dbReference type="InterPro" id="IPR000157">
    <property type="entry name" value="TIR_dom"/>
</dbReference>
<dbReference type="SUPFAM" id="SSF82171">
    <property type="entry name" value="DPP6 N-terminal domain-like"/>
    <property type="match status" value="1"/>
</dbReference>
<dbReference type="PROSITE" id="PS50082">
    <property type="entry name" value="WD_REPEATS_2"/>
    <property type="match status" value="1"/>
</dbReference>
<proteinExistence type="predicted"/>
<dbReference type="SUPFAM" id="SSF52200">
    <property type="entry name" value="Toll/Interleukin receptor TIR domain"/>
    <property type="match status" value="1"/>
</dbReference>
<dbReference type="EMBL" id="JAUKVY010000002">
    <property type="protein sequence ID" value="MDO1531470.1"/>
    <property type="molecule type" value="Genomic_DNA"/>
</dbReference>
<evidence type="ECO:0000313" key="4">
    <source>
        <dbReference type="EMBL" id="MDO1531470.1"/>
    </source>
</evidence>
<accession>A0ABT8RY50</accession>
<dbReference type="PANTHER" id="PTHR19879:SF9">
    <property type="entry name" value="TRANSCRIPTION INITIATION FACTOR TFIID SUBUNIT 5"/>
    <property type="match status" value="1"/>
</dbReference>
<dbReference type="SMART" id="SM00320">
    <property type="entry name" value="WD40"/>
    <property type="match status" value="5"/>
</dbReference>
<keyword evidence="2" id="KW-0812">Transmembrane</keyword>
<dbReference type="Pfam" id="PF13676">
    <property type="entry name" value="TIR_2"/>
    <property type="match status" value="1"/>
</dbReference>
<keyword evidence="1" id="KW-0853">WD repeat</keyword>
<dbReference type="Gene3D" id="2.130.10.10">
    <property type="entry name" value="YVTN repeat-like/Quinoprotein amine dehydrogenase"/>
    <property type="match status" value="2"/>
</dbReference>
<evidence type="ECO:0000256" key="1">
    <source>
        <dbReference type="PROSITE-ProRule" id="PRU00221"/>
    </source>
</evidence>
<dbReference type="PROSITE" id="PS50104">
    <property type="entry name" value="TIR"/>
    <property type="match status" value="1"/>
</dbReference>
<dbReference type="PANTHER" id="PTHR19879">
    <property type="entry name" value="TRANSCRIPTION INITIATION FACTOR TFIID"/>
    <property type="match status" value="1"/>
</dbReference>
<feature type="repeat" description="WD" evidence="1">
    <location>
        <begin position="535"/>
        <end position="565"/>
    </location>
</feature>
<keyword evidence="5" id="KW-1185">Reference proteome</keyword>
<protein>
    <submittedName>
        <fullName evidence="4">TIR domain-containing protein</fullName>
    </submittedName>
</protein>
<dbReference type="RefSeq" id="WP_301804286.1">
    <property type="nucleotide sequence ID" value="NZ_JAUJZH010000002.1"/>
</dbReference>
<dbReference type="Pfam" id="PF00400">
    <property type="entry name" value="WD40"/>
    <property type="match status" value="3"/>
</dbReference>
<keyword evidence="2" id="KW-0472">Membrane</keyword>
<feature type="transmembrane region" description="Helical" evidence="2">
    <location>
        <begin position="181"/>
        <end position="202"/>
    </location>
</feature>
<evidence type="ECO:0000313" key="5">
    <source>
        <dbReference type="Proteomes" id="UP001169027"/>
    </source>
</evidence>
<gene>
    <name evidence="4" type="ORF">Q2T77_04140</name>
</gene>
<dbReference type="Gene3D" id="3.40.50.10140">
    <property type="entry name" value="Toll/interleukin-1 receptor homology (TIR) domain"/>
    <property type="match status" value="1"/>
</dbReference>
<dbReference type="InterPro" id="IPR015943">
    <property type="entry name" value="WD40/YVTN_repeat-like_dom_sf"/>
</dbReference>
<comment type="caution">
    <text evidence="4">The sequence shown here is derived from an EMBL/GenBank/DDBJ whole genome shotgun (WGS) entry which is preliminary data.</text>
</comment>
<sequence>MQDTPAPSPSPQAPKASFASRLFGYDVFVSFALGGPPRGTQSYASDLARRLRERDLSVFFSEDEAPPGEPLSDTLRRALLRSKLLVVVVNRGTLEQPNWVRTEVETFRAQRPGRPVIPICLDGSFRDPALSDAVQPWLQHAGSIWLDEQSDSAARGLATDPLVARLLTAPRRLTANRLWRALVAAVGLGLAVLAALAAWQALVAVRERDRANALRDQALSRQLAAQSTASLVRDPVRALLLAVQSQAITRTPASDAALLGAMSSLPVTRLQQHPAAFAALAVSPQGDALALADAHGAVLRGALDQPAVETVVAPKAGINLYGAVTAIAFAPDGQAWAHAGSSREISVHTGTGSSTLPDGDKIGESTPSFVFGLAFSPDGTALAAVSSSRSLRLHDLASRSARLLLSSTVDLAAVAFSPDGRWVVAGGDQGFMQAVAVAPGAAVPRFAASAIGTVAALAFDASGRWLFAASRGGRVEVFDARNGERVATQDVPGQGALERMSVSPDGRFIATGHGNGAVMRWSWAADAQPWPGQVLLRHAGAVRGLAFAADGRTLVSAGQDGRLFVTLPVDRGRWRPWTGPAPAPLRPEARGVRSPDGRWIVWPGTTAPAPSPFNVDTSGLASVEVPRLTVVRASDRQPVLDGAELPGEMGESIAGNPVFATDSTRVAVQVGGRLLFWDLPAAAPLDTAVALPPGARLLGAAPDGTGWIAGTGSQTEQRYVFEADVDRWAQVACRLAGRALTVEEWRRYVGAERPYAPPCG</sequence>
<keyword evidence="2" id="KW-1133">Transmembrane helix</keyword>
<dbReference type="InterPro" id="IPR001680">
    <property type="entry name" value="WD40_rpt"/>
</dbReference>
<dbReference type="InterPro" id="IPR035897">
    <property type="entry name" value="Toll_tir_struct_dom_sf"/>
</dbReference>
<evidence type="ECO:0000256" key="2">
    <source>
        <dbReference type="SAM" id="Phobius"/>
    </source>
</evidence>
<evidence type="ECO:0000259" key="3">
    <source>
        <dbReference type="PROSITE" id="PS50104"/>
    </source>
</evidence>